<sequence length="225" mass="25024">MPLIYSSVSQGTTTVSEYAAFSGNFSAVAKDYLVQAGKNEGKFTFNVDGHTFNFLNRAGFTYLVVADEAYGRAIPSAFLDKIASEFTMKYADKAQGAKEGAFNTSFGKQLKQLMEHATQFPEEYSKVASVQKKASKDVDEVKGIMTENIEKVLARGEKLELLTDKTENLMNEADRFQRTGRTLRRKMWWQNCKMKIVVAMAVLLLAVVIFLLVCFSGGNCLKGKS</sequence>
<dbReference type="PANTHER" id="PTHR21136">
    <property type="entry name" value="SNARE PROTEINS"/>
    <property type="match status" value="1"/>
</dbReference>
<dbReference type="SUPFAM" id="SSF58038">
    <property type="entry name" value="SNARE fusion complex"/>
    <property type="match status" value="1"/>
</dbReference>
<evidence type="ECO:0000259" key="12">
    <source>
        <dbReference type="PROSITE" id="PS50892"/>
    </source>
</evidence>
<evidence type="ECO:0000256" key="7">
    <source>
        <dbReference type="ARBA" id="ARBA00037493"/>
    </source>
</evidence>
<evidence type="ECO:0008006" key="15">
    <source>
        <dbReference type="Google" id="ProtNLM"/>
    </source>
</evidence>
<keyword evidence="5 10" id="KW-1133">Transmembrane helix</keyword>
<dbReference type="CDD" id="cd14824">
    <property type="entry name" value="Longin"/>
    <property type="match status" value="1"/>
</dbReference>
<keyword evidence="2" id="KW-0813">Transport</keyword>
<comment type="subcellular location">
    <subcellularLocation>
        <location evidence="8">Endomembrane system</location>
        <topology evidence="8">Single-pass type IV membrane protein</topology>
    </subcellularLocation>
</comment>
<dbReference type="PROSITE" id="PS50859">
    <property type="entry name" value="LONGIN"/>
    <property type="match status" value="1"/>
</dbReference>
<dbReference type="Proteomes" id="UP000236333">
    <property type="component" value="Unassembled WGS sequence"/>
</dbReference>
<proteinExistence type="inferred from homology"/>
<dbReference type="AlphaFoldDB" id="A0A2J8A0G4"/>
<dbReference type="Gene3D" id="1.20.5.110">
    <property type="match status" value="1"/>
</dbReference>
<evidence type="ECO:0000313" key="14">
    <source>
        <dbReference type="Proteomes" id="UP000236333"/>
    </source>
</evidence>
<evidence type="ECO:0000256" key="8">
    <source>
        <dbReference type="ARBA" id="ARBA00046280"/>
    </source>
</evidence>
<evidence type="ECO:0000256" key="5">
    <source>
        <dbReference type="ARBA" id="ARBA00022989"/>
    </source>
</evidence>
<dbReference type="PRINTS" id="PR00219">
    <property type="entry name" value="SYNAPTOBREVN"/>
</dbReference>
<keyword evidence="6 10" id="KW-0472">Membrane</keyword>
<dbReference type="InterPro" id="IPR010908">
    <property type="entry name" value="Longin_dom"/>
</dbReference>
<name>A0A2J8A0G4_9CHLO</name>
<dbReference type="GO" id="GO:0016020">
    <property type="term" value="C:membrane"/>
    <property type="evidence" value="ECO:0007669"/>
    <property type="project" value="InterPro"/>
</dbReference>
<dbReference type="OrthoDB" id="248747at2759"/>
<gene>
    <name evidence="13" type="ORF">TSOC_007676</name>
</gene>
<comment type="similarity">
    <text evidence="1">Belongs to the synaptobrevin family.</text>
</comment>
<protein>
    <recommendedName>
        <fullName evidence="15">Vesicle-associated membrane protein 726</fullName>
    </recommendedName>
</protein>
<dbReference type="SUPFAM" id="SSF64356">
    <property type="entry name" value="SNARE-like"/>
    <property type="match status" value="1"/>
</dbReference>
<dbReference type="GO" id="GO:0005737">
    <property type="term" value="C:cytoplasm"/>
    <property type="evidence" value="ECO:0007669"/>
    <property type="project" value="UniProtKB-ARBA"/>
</dbReference>
<evidence type="ECO:0000256" key="6">
    <source>
        <dbReference type="ARBA" id="ARBA00023136"/>
    </source>
</evidence>
<keyword evidence="9" id="KW-0175">Coiled coil</keyword>
<dbReference type="GO" id="GO:0015031">
    <property type="term" value="P:protein transport"/>
    <property type="evidence" value="ECO:0007669"/>
    <property type="project" value="UniProtKB-KW"/>
</dbReference>
<dbReference type="PANTHER" id="PTHR21136:SF168">
    <property type="entry name" value="VESICLE-ASSOCIATED MEMBRANE PROTEIN 9"/>
    <property type="match status" value="1"/>
</dbReference>
<dbReference type="Gene3D" id="3.30.450.50">
    <property type="entry name" value="Longin domain"/>
    <property type="match status" value="1"/>
</dbReference>
<evidence type="ECO:0000256" key="9">
    <source>
        <dbReference type="PROSITE-ProRule" id="PRU00290"/>
    </source>
</evidence>
<evidence type="ECO:0000256" key="10">
    <source>
        <dbReference type="SAM" id="Phobius"/>
    </source>
</evidence>
<keyword evidence="14" id="KW-1185">Reference proteome</keyword>
<dbReference type="Pfam" id="PF00957">
    <property type="entry name" value="Synaptobrevin"/>
    <property type="match status" value="1"/>
</dbReference>
<dbReference type="GO" id="GO:0012505">
    <property type="term" value="C:endomembrane system"/>
    <property type="evidence" value="ECO:0007669"/>
    <property type="project" value="UniProtKB-SubCell"/>
</dbReference>
<dbReference type="Pfam" id="PF13774">
    <property type="entry name" value="Longin"/>
    <property type="match status" value="1"/>
</dbReference>
<comment type="function">
    <text evidence="7">Involved in the targeting and/or fusion of transport vesicles to their target membrane.</text>
</comment>
<reference evidence="13 14" key="1">
    <citation type="journal article" date="2017" name="Mol. Biol. Evol.">
        <title>The 4-celled Tetrabaena socialis nuclear genome reveals the essential components for genetic control of cell number at the origin of multicellularity in the volvocine lineage.</title>
        <authorList>
            <person name="Featherston J."/>
            <person name="Arakaki Y."/>
            <person name="Hanschen E.R."/>
            <person name="Ferris P.J."/>
            <person name="Michod R.E."/>
            <person name="Olson B.J.S.C."/>
            <person name="Nozaki H."/>
            <person name="Durand P.M."/>
        </authorList>
    </citation>
    <scope>NUCLEOTIDE SEQUENCE [LARGE SCALE GENOMIC DNA]</scope>
    <source>
        <strain evidence="13 14">NIES-571</strain>
    </source>
</reference>
<accession>A0A2J8A0G4</accession>
<feature type="domain" description="V-SNARE coiled-coil homology" evidence="12">
    <location>
        <begin position="130"/>
        <end position="190"/>
    </location>
</feature>
<dbReference type="InterPro" id="IPR001388">
    <property type="entry name" value="Synaptobrevin-like"/>
</dbReference>
<dbReference type="InterPro" id="IPR042855">
    <property type="entry name" value="V_SNARE_CC"/>
</dbReference>
<dbReference type="FunFam" id="3.30.450.50:FF:000014">
    <property type="entry name" value="vesicle-associated membrane protein 727"/>
    <property type="match status" value="1"/>
</dbReference>
<dbReference type="InterPro" id="IPR051097">
    <property type="entry name" value="Synaptobrevin-like_transport"/>
</dbReference>
<dbReference type="GO" id="GO:0016192">
    <property type="term" value="P:vesicle-mediated transport"/>
    <property type="evidence" value="ECO:0007669"/>
    <property type="project" value="InterPro"/>
</dbReference>
<evidence type="ECO:0000313" key="13">
    <source>
        <dbReference type="EMBL" id="PNH06023.1"/>
    </source>
</evidence>
<dbReference type="FunFam" id="1.20.5.110:FF:000004">
    <property type="entry name" value="Vesicle-associated membrane protein 7"/>
    <property type="match status" value="1"/>
</dbReference>
<feature type="domain" description="Longin" evidence="11">
    <location>
        <begin position="3"/>
        <end position="110"/>
    </location>
</feature>
<evidence type="ECO:0000256" key="4">
    <source>
        <dbReference type="ARBA" id="ARBA00022927"/>
    </source>
</evidence>
<keyword evidence="3 10" id="KW-0812">Transmembrane</keyword>
<dbReference type="InterPro" id="IPR011012">
    <property type="entry name" value="Longin-like_dom_sf"/>
</dbReference>
<feature type="transmembrane region" description="Helical" evidence="10">
    <location>
        <begin position="196"/>
        <end position="218"/>
    </location>
</feature>
<evidence type="ECO:0000256" key="3">
    <source>
        <dbReference type="ARBA" id="ARBA00022692"/>
    </source>
</evidence>
<organism evidence="13 14">
    <name type="scientific">Tetrabaena socialis</name>
    <dbReference type="NCBI Taxonomy" id="47790"/>
    <lineage>
        <taxon>Eukaryota</taxon>
        <taxon>Viridiplantae</taxon>
        <taxon>Chlorophyta</taxon>
        <taxon>core chlorophytes</taxon>
        <taxon>Chlorophyceae</taxon>
        <taxon>CS clade</taxon>
        <taxon>Chlamydomonadales</taxon>
        <taxon>Tetrabaenaceae</taxon>
        <taxon>Tetrabaena</taxon>
    </lineage>
</organism>
<keyword evidence="4" id="KW-0653">Protein transport</keyword>
<evidence type="ECO:0000256" key="1">
    <source>
        <dbReference type="ARBA" id="ARBA00008025"/>
    </source>
</evidence>
<dbReference type="EMBL" id="PGGS01000264">
    <property type="protein sequence ID" value="PNH06023.1"/>
    <property type="molecule type" value="Genomic_DNA"/>
</dbReference>
<dbReference type="PROSITE" id="PS00417">
    <property type="entry name" value="SYNAPTOBREVIN"/>
    <property type="match status" value="1"/>
</dbReference>
<evidence type="ECO:0000256" key="2">
    <source>
        <dbReference type="ARBA" id="ARBA00022448"/>
    </source>
</evidence>
<evidence type="ECO:0000259" key="11">
    <source>
        <dbReference type="PROSITE" id="PS50859"/>
    </source>
</evidence>
<dbReference type="SMART" id="SM01270">
    <property type="entry name" value="Longin"/>
    <property type="match status" value="1"/>
</dbReference>
<dbReference type="PROSITE" id="PS50892">
    <property type="entry name" value="V_SNARE"/>
    <property type="match status" value="1"/>
</dbReference>
<comment type="caution">
    <text evidence="13">The sequence shown here is derived from an EMBL/GenBank/DDBJ whole genome shotgun (WGS) entry which is preliminary data.</text>
</comment>